<dbReference type="Proteomes" id="UP001156641">
    <property type="component" value="Unassembled WGS sequence"/>
</dbReference>
<dbReference type="InterPro" id="IPR050743">
    <property type="entry name" value="2-oxoacid_DH_E2_comp"/>
</dbReference>
<dbReference type="Gene3D" id="3.30.559.10">
    <property type="entry name" value="Chloramphenicol acetyltransferase-like domain"/>
    <property type="match status" value="1"/>
</dbReference>
<evidence type="ECO:0000259" key="4">
    <source>
        <dbReference type="Pfam" id="PF00198"/>
    </source>
</evidence>
<evidence type="ECO:0000256" key="1">
    <source>
        <dbReference type="ARBA" id="ARBA00001938"/>
    </source>
</evidence>
<dbReference type="InterPro" id="IPR001078">
    <property type="entry name" value="2-oxoacid_DH_actylTfrase"/>
</dbReference>
<feature type="domain" description="2-oxoacid dehydrogenase acyltransferase catalytic" evidence="4">
    <location>
        <begin position="25"/>
        <end position="245"/>
    </location>
</feature>
<reference evidence="6" key="1">
    <citation type="journal article" date="2019" name="Int. J. Syst. Evol. Microbiol.">
        <title>The Global Catalogue of Microorganisms (GCM) 10K type strain sequencing project: providing services to taxonomists for standard genome sequencing and annotation.</title>
        <authorList>
            <consortium name="The Broad Institute Genomics Platform"/>
            <consortium name="The Broad Institute Genome Sequencing Center for Infectious Disease"/>
            <person name="Wu L."/>
            <person name="Ma J."/>
        </authorList>
    </citation>
    <scope>NUCLEOTIDE SEQUENCE [LARGE SCALE GENOMIC DNA]</scope>
    <source>
        <strain evidence="6">NBRC 112502</strain>
    </source>
</reference>
<evidence type="ECO:0000256" key="3">
    <source>
        <dbReference type="ARBA" id="ARBA00023315"/>
    </source>
</evidence>
<accession>A0ABQ6A4J7</accession>
<protein>
    <recommendedName>
        <fullName evidence="4">2-oxoacid dehydrogenase acyltransferase catalytic domain-containing protein</fullName>
    </recommendedName>
</protein>
<name>A0ABQ6A4J7_9PROT</name>
<dbReference type="EMBL" id="BSOS01000005">
    <property type="protein sequence ID" value="GLR65467.1"/>
    <property type="molecule type" value="Genomic_DNA"/>
</dbReference>
<evidence type="ECO:0000256" key="2">
    <source>
        <dbReference type="ARBA" id="ARBA00022679"/>
    </source>
</evidence>
<dbReference type="PANTHER" id="PTHR43178">
    <property type="entry name" value="DIHYDROLIPOAMIDE ACETYLTRANSFERASE COMPONENT OF PYRUVATE DEHYDROGENASE COMPLEX"/>
    <property type="match status" value="1"/>
</dbReference>
<dbReference type="InterPro" id="IPR023213">
    <property type="entry name" value="CAT-like_dom_sf"/>
</dbReference>
<keyword evidence="6" id="KW-1185">Reference proteome</keyword>
<keyword evidence="3" id="KW-0012">Acyltransferase</keyword>
<proteinExistence type="predicted"/>
<organism evidence="5 6">
    <name type="scientific">Acidocella aquatica</name>
    <dbReference type="NCBI Taxonomy" id="1922313"/>
    <lineage>
        <taxon>Bacteria</taxon>
        <taxon>Pseudomonadati</taxon>
        <taxon>Pseudomonadota</taxon>
        <taxon>Alphaproteobacteria</taxon>
        <taxon>Acetobacterales</taxon>
        <taxon>Acidocellaceae</taxon>
        <taxon>Acidocella</taxon>
    </lineage>
</organism>
<evidence type="ECO:0000313" key="5">
    <source>
        <dbReference type="EMBL" id="GLR65467.1"/>
    </source>
</evidence>
<comment type="caution">
    <text evidence="5">The sequence shown here is derived from an EMBL/GenBank/DDBJ whole genome shotgun (WGS) entry which is preliminary data.</text>
</comment>
<dbReference type="SUPFAM" id="SSF52777">
    <property type="entry name" value="CoA-dependent acyltransferases"/>
    <property type="match status" value="1"/>
</dbReference>
<sequence>MPDVPSLLAALAPLPEADFSEFGEVEIKPLSRIQQLTGAFLGRNWVTIPHVTHHDEVDVTETETRRTAWNAANPGVKLTPVVLLARAVAQLLADFPQFNASLGADGKSLVLKKYINIGVAVDTPKGLVVPVIRGVPEKSLAELAGALTALAEKARTKGLSMAEMSGSSMCVSSLGHIGGTAFTPIINAPDVAILGATAIQLRPAPAADGGIVWRKMLPLSLSYDHRVINGADAARFVKAIGTRLAAENLFA</sequence>
<dbReference type="RefSeq" id="WP_284255958.1">
    <property type="nucleotide sequence ID" value="NZ_BSOS01000005.1"/>
</dbReference>
<keyword evidence="2" id="KW-0808">Transferase</keyword>
<comment type="cofactor">
    <cofactor evidence="1">
        <name>(R)-lipoate</name>
        <dbReference type="ChEBI" id="CHEBI:83088"/>
    </cofactor>
</comment>
<dbReference type="Pfam" id="PF00198">
    <property type="entry name" value="2-oxoacid_dh"/>
    <property type="match status" value="1"/>
</dbReference>
<gene>
    <name evidence="5" type="ORF">GCM10010909_01450</name>
</gene>
<evidence type="ECO:0000313" key="6">
    <source>
        <dbReference type="Proteomes" id="UP001156641"/>
    </source>
</evidence>
<dbReference type="PANTHER" id="PTHR43178:SF2">
    <property type="entry name" value="DIHYDROLIPOYLLYSINE-RESIDUE ACETYLTRANSFERASE COMPONENT OF PYRUVATE DEHYDROGENASE COMPLEX"/>
    <property type="match status" value="1"/>
</dbReference>